<proteinExistence type="predicted"/>
<comment type="caution">
    <text evidence="2">The sequence shown here is derived from an EMBL/GenBank/DDBJ whole genome shotgun (WGS) entry which is preliminary data.</text>
</comment>
<keyword evidence="2" id="KW-0548">Nucleotidyltransferase</keyword>
<evidence type="ECO:0000313" key="2">
    <source>
        <dbReference type="EMBL" id="GFA88763.1"/>
    </source>
</evidence>
<organism evidence="2">
    <name type="scientific">Tanacetum cinerariifolium</name>
    <name type="common">Dalmatian daisy</name>
    <name type="synonym">Chrysanthemum cinerariifolium</name>
    <dbReference type="NCBI Taxonomy" id="118510"/>
    <lineage>
        <taxon>Eukaryota</taxon>
        <taxon>Viridiplantae</taxon>
        <taxon>Streptophyta</taxon>
        <taxon>Embryophyta</taxon>
        <taxon>Tracheophyta</taxon>
        <taxon>Spermatophyta</taxon>
        <taxon>Magnoliopsida</taxon>
        <taxon>eudicotyledons</taxon>
        <taxon>Gunneridae</taxon>
        <taxon>Pentapetalae</taxon>
        <taxon>asterids</taxon>
        <taxon>campanulids</taxon>
        <taxon>Asterales</taxon>
        <taxon>Asteraceae</taxon>
        <taxon>Asteroideae</taxon>
        <taxon>Anthemideae</taxon>
        <taxon>Anthemidinae</taxon>
        <taxon>Tanacetum</taxon>
    </lineage>
</organism>
<dbReference type="GO" id="GO:0003964">
    <property type="term" value="F:RNA-directed DNA polymerase activity"/>
    <property type="evidence" value="ECO:0007669"/>
    <property type="project" value="UniProtKB-KW"/>
</dbReference>
<protein>
    <submittedName>
        <fullName evidence="2">Reverse transcriptase domain-containing protein</fullName>
    </submittedName>
</protein>
<sequence>MSEPTDLIPTRPTFVVRNTVGKGNEKTLEKPNRLAFDAALREHYEKYYDQLLLIIAKKVHKEKEQHNKLKQVKARLNFEGCLGKNSKIQEVSQHSESMKPDEEILGGG</sequence>
<feature type="region of interest" description="Disordered" evidence="1">
    <location>
        <begin position="89"/>
        <end position="108"/>
    </location>
</feature>
<accession>A0A699KHN4</accession>
<dbReference type="EMBL" id="BKCJ010507732">
    <property type="protein sequence ID" value="GFA88763.1"/>
    <property type="molecule type" value="Genomic_DNA"/>
</dbReference>
<evidence type="ECO:0000256" key="1">
    <source>
        <dbReference type="SAM" id="MobiDB-lite"/>
    </source>
</evidence>
<reference evidence="2" key="1">
    <citation type="journal article" date="2019" name="Sci. Rep.">
        <title>Draft genome of Tanacetum cinerariifolium, the natural source of mosquito coil.</title>
        <authorList>
            <person name="Yamashiro T."/>
            <person name="Shiraishi A."/>
            <person name="Satake H."/>
            <person name="Nakayama K."/>
        </authorList>
    </citation>
    <scope>NUCLEOTIDE SEQUENCE</scope>
</reference>
<name>A0A699KHN4_TANCI</name>
<keyword evidence="2" id="KW-0808">Transferase</keyword>
<dbReference type="AlphaFoldDB" id="A0A699KHN4"/>
<keyword evidence="2" id="KW-0695">RNA-directed DNA polymerase</keyword>
<gene>
    <name evidence="2" type="ORF">Tci_660735</name>
</gene>